<dbReference type="Pfam" id="PF14258">
    <property type="entry name" value="DUF4350"/>
    <property type="match status" value="1"/>
</dbReference>
<feature type="compositionally biased region" description="Polar residues" evidence="1">
    <location>
        <begin position="381"/>
        <end position="395"/>
    </location>
</feature>
<dbReference type="EMBL" id="JBGGTQ010000011">
    <property type="protein sequence ID" value="MEZ0494461.1"/>
    <property type="molecule type" value="Genomic_DNA"/>
</dbReference>
<sequence>MSAGTGRAGGAAGLVRRHRGAALLVLALVATAVLVTLLTPRTDEAVFSPESAAPSGGRAVARVLAEQGVRVDQARSFDAALGGLGAADDVTLLVTRPDLLSAQRWDRLAASGADLVLLRPDAGTLEALTGAVRATGEARTGVRDPGCDLPAARAAGPARAGGPTYAASDGATACYGGSYVQGPLREGPGTLTVVGQPSLLTNRWVAQDGNAALALWTLGAHRDLVWYLPDPLDTDSPTVPLTALLPPWLWPSVAVLALAGAVLLLWRGRRLGRLVSEPLPVLVRAAETVEGHGRLYASARAAGRAAQALREATLRRLRAWTGLDPRAGVPDVADQVAWVTGRPAPAVHELLAGADPRDDPALVRLALDLDALERDVRAGSGPTSAQAPPTHPSRTTRPEDTP</sequence>
<evidence type="ECO:0000256" key="1">
    <source>
        <dbReference type="SAM" id="MobiDB-lite"/>
    </source>
</evidence>
<evidence type="ECO:0000313" key="4">
    <source>
        <dbReference type="EMBL" id="MEZ0494461.1"/>
    </source>
</evidence>
<feature type="transmembrane region" description="Helical" evidence="2">
    <location>
        <begin position="248"/>
        <end position="266"/>
    </location>
</feature>
<reference evidence="4 5" key="1">
    <citation type="submission" date="2024-07" db="EMBL/GenBank/DDBJ databases">
        <authorList>
            <person name="Thanompreechachai J."/>
            <person name="Duangmal K."/>
        </authorList>
    </citation>
    <scope>NUCLEOTIDE SEQUENCE [LARGE SCALE GENOMIC DNA]</scope>
    <source>
        <strain evidence="4 5">TBRC 1896</strain>
    </source>
</reference>
<feature type="region of interest" description="Disordered" evidence="1">
    <location>
        <begin position="374"/>
        <end position="402"/>
    </location>
</feature>
<gene>
    <name evidence="4" type="ORF">AB2L28_19660</name>
</gene>
<evidence type="ECO:0000313" key="5">
    <source>
        <dbReference type="Proteomes" id="UP001566476"/>
    </source>
</evidence>
<dbReference type="InterPro" id="IPR025646">
    <property type="entry name" value="DUF4350"/>
</dbReference>
<evidence type="ECO:0000256" key="2">
    <source>
        <dbReference type="SAM" id="Phobius"/>
    </source>
</evidence>
<accession>A0ABV4I6Z3</accession>
<keyword evidence="5" id="KW-1185">Reference proteome</keyword>
<protein>
    <submittedName>
        <fullName evidence="4">DUF4350 domain-containing protein</fullName>
    </submittedName>
</protein>
<proteinExistence type="predicted"/>
<comment type="caution">
    <text evidence="4">The sequence shown here is derived from an EMBL/GenBank/DDBJ whole genome shotgun (WGS) entry which is preliminary data.</text>
</comment>
<feature type="domain" description="DUF4350" evidence="3">
    <location>
        <begin position="49"/>
        <end position="218"/>
    </location>
</feature>
<organism evidence="4 5">
    <name type="scientific">Kineococcus mangrovi</name>
    <dbReference type="NCBI Taxonomy" id="1660183"/>
    <lineage>
        <taxon>Bacteria</taxon>
        <taxon>Bacillati</taxon>
        <taxon>Actinomycetota</taxon>
        <taxon>Actinomycetes</taxon>
        <taxon>Kineosporiales</taxon>
        <taxon>Kineosporiaceae</taxon>
        <taxon>Kineococcus</taxon>
    </lineage>
</organism>
<keyword evidence="2" id="KW-0472">Membrane</keyword>
<dbReference type="RefSeq" id="WP_370720686.1">
    <property type="nucleotide sequence ID" value="NZ_JBGGTQ010000011.1"/>
</dbReference>
<name>A0ABV4I6Z3_9ACTN</name>
<dbReference type="Proteomes" id="UP001566476">
    <property type="component" value="Unassembled WGS sequence"/>
</dbReference>
<keyword evidence="2" id="KW-0812">Transmembrane</keyword>
<feature type="transmembrane region" description="Helical" evidence="2">
    <location>
        <begin position="21"/>
        <end position="39"/>
    </location>
</feature>
<keyword evidence="2" id="KW-1133">Transmembrane helix</keyword>
<evidence type="ECO:0000259" key="3">
    <source>
        <dbReference type="Pfam" id="PF14258"/>
    </source>
</evidence>